<organism evidence="4 5">
    <name type="scientific">Nonomuraea recticatena</name>
    <dbReference type="NCBI Taxonomy" id="46178"/>
    <lineage>
        <taxon>Bacteria</taxon>
        <taxon>Bacillati</taxon>
        <taxon>Actinomycetota</taxon>
        <taxon>Actinomycetes</taxon>
        <taxon>Streptosporangiales</taxon>
        <taxon>Streptosporangiaceae</taxon>
        <taxon>Nonomuraea</taxon>
    </lineage>
</organism>
<dbReference type="EMBL" id="BAAATE010000037">
    <property type="protein sequence ID" value="GAA2693577.1"/>
    <property type="molecule type" value="Genomic_DNA"/>
</dbReference>
<comment type="caution">
    <text evidence="4">The sequence shown here is derived from an EMBL/GenBank/DDBJ whole genome shotgun (WGS) entry which is preliminary data.</text>
</comment>
<dbReference type="InterPro" id="IPR013519">
    <property type="entry name" value="Int_alpha_beta-p"/>
</dbReference>
<dbReference type="Proteomes" id="UP001501666">
    <property type="component" value="Unassembled WGS sequence"/>
</dbReference>
<sequence length="159" mass="15623">MSSLATGAELGPGLAVGDVNGDGWAEIAVGAAKATVSGHSEAGAVMVIPGSANGPVVKRAQTITQDGIGPIGGSSLPDPIREQSKPGDHFGQAITITDITGDGRGEVIVGTPAKNGGSGMLAVLHGSATGVSTVTAQAVHPSWYGLNSTQANFGEVLLK</sequence>
<keyword evidence="5" id="KW-1185">Reference proteome</keyword>
<dbReference type="PANTHER" id="PTHR23220">
    <property type="entry name" value="INTEGRIN ALPHA"/>
    <property type="match status" value="1"/>
</dbReference>
<evidence type="ECO:0000313" key="5">
    <source>
        <dbReference type="Proteomes" id="UP001501666"/>
    </source>
</evidence>
<evidence type="ECO:0000313" key="4">
    <source>
        <dbReference type="EMBL" id="GAA2693577.1"/>
    </source>
</evidence>
<keyword evidence="1" id="KW-0732">Signal</keyword>
<dbReference type="Gene3D" id="2.130.10.130">
    <property type="entry name" value="Integrin alpha, N-terminal"/>
    <property type="match status" value="1"/>
</dbReference>
<evidence type="ECO:0008006" key="6">
    <source>
        <dbReference type="Google" id="ProtNLM"/>
    </source>
</evidence>
<evidence type="ECO:0000256" key="3">
    <source>
        <dbReference type="ARBA" id="ARBA00023180"/>
    </source>
</evidence>
<name>A0ABN3T5C4_9ACTN</name>
<keyword evidence="2" id="KW-0677">Repeat</keyword>
<evidence type="ECO:0000256" key="1">
    <source>
        <dbReference type="ARBA" id="ARBA00022729"/>
    </source>
</evidence>
<dbReference type="InterPro" id="IPR028994">
    <property type="entry name" value="Integrin_alpha_N"/>
</dbReference>
<keyword evidence="3" id="KW-0325">Glycoprotein</keyword>
<gene>
    <name evidence="4" type="ORF">GCM10010412_085180</name>
</gene>
<dbReference type="InterPro" id="IPR013517">
    <property type="entry name" value="FG-GAP"/>
</dbReference>
<dbReference type="SUPFAM" id="SSF69318">
    <property type="entry name" value="Integrin alpha N-terminal domain"/>
    <property type="match status" value="1"/>
</dbReference>
<protein>
    <recommendedName>
        <fullName evidence="6">FG-GAP repeat protein</fullName>
    </recommendedName>
</protein>
<reference evidence="4 5" key="1">
    <citation type="journal article" date="2019" name="Int. J. Syst. Evol. Microbiol.">
        <title>The Global Catalogue of Microorganisms (GCM) 10K type strain sequencing project: providing services to taxonomists for standard genome sequencing and annotation.</title>
        <authorList>
            <consortium name="The Broad Institute Genomics Platform"/>
            <consortium name="The Broad Institute Genome Sequencing Center for Infectious Disease"/>
            <person name="Wu L."/>
            <person name="Ma J."/>
        </authorList>
    </citation>
    <scope>NUCLEOTIDE SEQUENCE [LARGE SCALE GENOMIC DNA]</scope>
    <source>
        <strain evidence="4 5">JCM 6835</strain>
    </source>
</reference>
<evidence type="ECO:0000256" key="2">
    <source>
        <dbReference type="ARBA" id="ARBA00022737"/>
    </source>
</evidence>
<dbReference type="PANTHER" id="PTHR23220:SF122">
    <property type="entry name" value="INTEGRIN ALPHA-PS1"/>
    <property type="match status" value="1"/>
</dbReference>
<dbReference type="Pfam" id="PF01839">
    <property type="entry name" value="FG-GAP"/>
    <property type="match status" value="2"/>
</dbReference>
<accession>A0ABN3T5C4</accession>
<proteinExistence type="predicted"/>
<dbReference type="PROSITE" id="PS51470">
    <property type="entry name" value="FG_GAP"/>
    <property type="match status" value="1"/>
</dbReference>
<dbReference type="SMART" id="SM00191">
    <property type="entry name" value="Int_alpha"/>
    <property type="match status" value="2"/>
</dbReference>
<dbReference type="RefSeq" id="WP_346154905.1">
    <property type="nucleotide sequence ID" value="NZ_BAAATE010000037.1"/>
</dbReference>